<proteinExistence type="predicted"/>
<feature type="compositionally biased region" description="Basic and acidic residues" evidence="1">
    <location>
        <begin position="158"/>
        <end position="175"/>
    </location>
</feature>
<dbReference type="EMBL" id="GEBQ01021544">
    <property type="protein sequence ID" value="JAT18433.1"/>
    <property type="molecule type" value="Transcribed_RNA"/>
</dbReference>
<evidence type="ECO:0000256" key="1">
    <source>
        <dbReference type="SAM" id="MobiDB-lite"/>
    </source>
</evidence>
<feature type="compositionally biased region" description="Basic residues" evidence="1">
    <location>
        <begin position="135"/>
        <end position="144"/>
    </location>
</feature>
<gene>
    <name evidence="3" type="ORF">g.12192</name>
</gene>
<keyword evidence="2" id="KW-1133">Transmembrane helix</keyword>
<evidence type="ECO:0000313" key="3">
    <source>
        <dbReference type="EMBL" id="JAT18433.1"/>
    </source>
</evidence>
<keyword evidence="2" id="KW-0472">Membrane</keyword>
<feature type="non-terminal residue" evidence="3">
    <location>
        <position position="1"/>
    </location>
</feature>
<keyword evidence="2" id="KW-0812">Transmembrane</keyword>
<name>A0A1B6L3Y1_9HEMI</name>
<organism evidence="3">
    <name type="scientific">Graphocephala atropunctata</name>
    <dbReference type="NCBI Taxonomy" id="36148"/>
    <lineage>
        <taxon>Eukaryota</taxon>
        <taxon>Metazoa</taxon>
        <taxon>Ecdysozoa</taxon>
        <taxon>Arthropoda</taxon>
        <taxon>Hexapoda</taxon>
        <taxon>Insecta</taxon>
        <taxon>Pterygota</taxon>
        <taxon>Neoptera</taxon>
        <taxon>Paraneoptera</taxon>
        <taxon>Hemiptera</taxon>
        <taxon>Auchenorrhyncha</taxon>
        <taxon>Membracoidea</taxon>
        <taxon>Cicadellidae</taxon>
        <taxon>Cicadellinae</taxon>
        <taxon>Cicadellini</taxon>
        <taxon>Graphocephala</taxon>
    </lineage>
</organism>
<feature type="region of interest" description="Disordered" evidence="1">
    <location>
        <begin position="135"/>
        <end position="176"/>
    </location>
</feature>
<reference evidence="3" key="1">
    <citation type="submission" date="2015-11" db="EMBL/GenBank/DDBJ databases">
        <title>De novo transcriptome assembly of four potential Pierce s Disease insect vectors from Arizona vineyards.</title>
        <authorList>
            <person name="Tassone E.E."/>
        </authorList>
    </citation>
    <scope>NUCLEOTIDE SEQUENCE</scope>
</reference>
<evidence type="ECO:0000256" key="2">
    <source>
        <dbReference type="SAM" id="Phobius"/>
    </source>
</evidence>
<accession>A0A1B6L3Y1</accession>
<dbReference type="AlphaFoldDB" id="A0A1B6L3Y1"/>
<sequence length="279" mass="32292">KKGRTRALNMCYVGRLAIVLLTVVVAVMATEPSPKMARPRAFKKKPSKNKELTVGERIEMLNQKYRWQFYTTRTPYKDPELAYLCDKFAENVLSNKEVPEEETSDEKKQRLDFLKNYHVHNSQVAGESDIAAIKSSKKGKHPVGLKKVSVQTGISNKDPQKTEDSNLDGKDDKHSQVPQDLVQISQQEIDKIVEDFVKNKVDDDTGKAIKVPFHKIPPGVQNHLTPAHIDQKWWRHRDEELWKELDPPPPKSKKLRVYLRNAINDNRYHHKNMKRPKDD</sequence>
<protein>
    <submittedName>
        <fullName evidence="3">Uncharacterized protein</fullName>
    </submittedName>
</protein>
<feature type="transmembrane region" description="Helical" evidence="2">
    <location>
        <begin position="12"/>
        <end position="30"/>
    </location>
</feature>